<evidence type="ECO:0000256" key="1">
    <source>
        <dbReference type="ARBA" id="ARBA00009353"/>
    </source>
</evidence>
<gene>
    <name evidence="4" type="ORF">BCM40_13035</name>
</gene>
<dbReference type="AlphaFoldDB" id="A0A1C7EK17"/>
<dbReference type="NCBIfam" id="TIGR01777">
    <property type="entry name" value="yfcH"/>
    <property type="match status" value="1"/>
</dbReference>
<dbReference type="EMBL" id="CP016543">
    <property type="protein sequence ID" value="ANU24220.1"/>
    <property type="molecule type" value="Genomic_DNA"/>
</dbReference>
<dbReference type="KEGG" id="pdg:BCM40_13035"/>
<dbReference type="Proteomes" id="UP000092495">
    <property type="component" value="Chromosome"/>
</dbReference>
<accession>A0A1C7EK17</accession>
<comment type="similarity">
    <text evidence="1">Belongs to the NAD(P)-dependent epimerase/dehydratase family. SDR39U1 subfamily.</text>
</comment>
<feature type="domain" description="NAD-dependent epimerase/dehydratase" evidence="2">
    <location>
        <begin position="4"/>
        <end position="208"/>
    </location>
</feature>
<dbReference type="InterPro" id="IPR036291">
    <property type="entry name" value="NAD(P)-bd_dom_sf"/>
</dbReference>
<dbReference type="InterPro" id="IPR013549">
    <property type="entry name" value="DUF1731"/>
</dbReference>
<evidence type="ECO:0000259" key="3">
    <source>
        <dbReference type="Pfam" id="PF08338"/>
    </source>
</evidence>
<keyword evidence="5" id="KW-1185">Reference proteome</keyword>
<dbReference type="Pfam" id="PF08338">
    <property type="entry name" value="DUF1731"/>
    <property type="match status" value="1"/>
</dbReference>
<dbReference type="PANTHER" id="PTHR11092">
    <property type="entry name" value="SUGAR NUCLEOTIDE EPIMERASE RELATED"/>
    <property type="match status" value="1"/>
</dbReference>
<evidence type="ECO:0000313" key="5">
    <source>
        <dbReference type="Proteomes" id="UP000092495"/>
    </source>
</evidence>
<dbReference type="InterPro" id="IPR010099">
    <property type="entry name" value="SDR39U1"/>
</dbReference>
<protein>
    <submittedName>
        <fullName evidence="4">TIGR01777 family protein</fullName>
    </submittedName>
</protein>
<dbReference type="Gene3D" id="3.40.50.720">
    <property type="entry name" value="NAD(P)-binding Rossmann-like Domain"/>
    <property type="match status" value="1"/>
</dbReference>
<dbReference type="Pfam" id="PF01370">
    <property type="entry name" value="Epimerase"/>
    <property type="match status" value="1"/>
</dbReference>
<dbReference type="CDD" id="cd05242">
    <property type="entry name" value="SDR_a8"/>
    <property type="match status" value="1"/>
</dbReference>
<dbReference type="STRING" id="414778.BCM40_13035"/>
<reference evidence="4" key="1">
    <citation type="submission" date="2016-10" db="EMBL/GenBank/DDBJ databases">
        <authorList>
            <person name="See-Too W.S."/>
        </authorList>
    </citation>
    <scope>NUCLEOTIDE SEQUENCE</scope>
    <source>
        <strain evidence="4">DSM 22276</strain>
    </source>
</reference>
<dbReference type="RefSeq" id="WP_065527186.1">
    <property type="nucleotide sequence ID" value="NZ_CP016543.2"/>
</dbReference>
<feature type="domain" description="DUF1731" evidence="3">
    <location>
        <begin position="245"/>
        <end position="292"/>
    </location>
</feature>
<evidence type="ECO:0000259" key="2">
    <source>
        <dbReference type="Pfam" id="PF01370"/>
    </source>
</evidence>
<organism evidence="4 5">
    <name type="scientific">Planococcus donghaensis</name>
    <dbReference type="NCBI Taxonomy" id="414778"/>
    <lineage>
        <taxon>Bacteria</taxon>
        <taxon>Bacillati</taxon>
        <taxon>Bacillota</taxon>
        <taxon>Bacilli</taxon>
        <taxon>Bacillales</taxon>
        <taxon>Caryophanaceae</taxon>
        <taxon>Planococcus</taxon>
    </lineage>
</organism>
<evidence type="ECO:0000313" key="4">
    <source>
        <dbReference type="EMBL" id="ANU24220.1"/>
    </source>
</evidence>
<dbReference type="PANTHER" id="PTHR11092:SF0">
    <property type="entry name" value="EPIMERASE FAMILY PROTEIN SDR39U1"/>
    <property type="match status" value="1"/>
</dbReference>
<dbReference type="InterPro" id="IPR001509">
    <property type="entry name" value="Epimerase_deHydtase"/>
</dbReference>
<dbReference type="SUPFAM" id="SSF51735">
    <property type="entry name" value="NAD(P)-binding Rossmann-fold domains"/>
    <property type="match status" value="1"/>
</dbReference>
<sequence>MKKIVLAGGTGFVGQYLEQKFTDQGYKVIIISRQSGHLNWSNHTGIVHALEGAEMVVNLAGKSVNCRYTEANKREIFDSRMETTEALGTAILNCDNPPPLWINSSTATIYRHAEDRPMTEASGEFGSGFSVEVGKAWEQALFSFNLPTTRQVALRLSIVLGKGGGVMTPYENMVRFGLGGKQGNGKQMFSWIHLEDVYRIILFVRDHNQISGVLNTTSPEPVTNRELMKQLRMAMNRKVGLPASKWMLNMGAVMIGTEPELILKSRWILPERLEQFDFHFNYPTLDKALENILNQ</sequence>
<name>A0A1C7EK17_9BACL</name>
<dbReference type="OrthoDB" id="9801773at2"/>
<proteinExistence type="inferred from homology"/>